<evidence type="ECO:0000256" key="6">
    <source>
        <dbReference type="ARBA" id="ARBA00023277"/>
    </source>
</evidence>
<evidence type="ECO:0000313" key="13">
    <source>
        <dbReference type="EMBL" id="MBB3965383.1"/>
    </source>
</evidence>
<dbReference type="PANTHER" id="PTHR22789">
    <property type="entry name" value="FUCULOSE PHOSPHATE ALDOLASE"/>
    <property type="match status" value="1"/>
</dbReference>
<sequence length="214" mass="23245">MTAIISEETKLRDEIVSVGRSLFDRSLTFGSTGNISARLSNGDMLMTPTNASLGSLDPARLSRFSAEGVHVDGDKPTKEAFLHQCMYCQQKMSGAVVHLHSTYAVAVSILDVVDPTDVLPPLTAYYVMRVGKLPLVEYFPPGDPALATAVAEKAKDSHAVLLANHGPVVAGKTLREAQYATEELEETAKLHLLLRPHKVRPLTAVQKAELLSRR</sequence>
<dbReference type="InterPro" id="IPR001303">
    <property type="entry name" value="Aldolase_II/adducin_N"/>
</dbReference>
<evidence type="ECO:0000256" key="1">
    <source>
        <dbReference type="ARBA" id="ARBA00001947"/>
    </source>
</evidence>
<accession>A0A7W6CQL0</accession>
<keyword evidence="3" id="KW-0479">Metal-binding</keyword>
<comment type="cofactor">
    <cofactor evidence="1">
        <name>Zn(2+)</name>
        <dbReference type="ChEBI" id="CHEBI:29105"/>
    </cofactor>
</comment>
<protein>
    <recommendedName>
        <fullName evidence="9">3-oxo-tetronate 4-phosphate decarboxylase</fullName>
        <ecNumber evidence="8">4.1.1.104</ecNumber>
    </recommendedName>
</protein>
<comment type="caution">
    <text evidence="13">The sequence shown here is derived from an EMBL/GenBank/DDBJ whole genome shotgun (WGS) entry which is preliminary data.</text>
</comment>
<comment type="catalytic activity">
    <reaction evidence="11">
        <text>3-dehydro-4-O-phospho-L-erythronate + H(+) = dihydroxyacetone phosphate + CO2</text>
        <dbReference type="Rhea" id="RHEA:52404"/>
        <dbReference type="ChEBI" id="CHEBI:15378"/>
        <dbReference type="ChEBI" id="CHEBI:16526"/>
        <dbReference type="ChEBI" id="CHEBI:57642"/>
        <dbReference type="ChEBI" id="CHEBI:136592"/>
        <dbReference type="EC" id="4.1.1.104"/>
    </reaction>
</comment>
<dbReference type="EMBL" id="JACIDW010000009">
    <property type="protein sequence ID" value="MBB3965383.1"/>
    <property type="molecule type" value="Genomic_DNA"/>
</dbReference>
<dbReference type="GO" id="GO:0046872">
    <property type="term" value="F:metal ion binding"/>
    <property type="evidence" value="ECO:0007669"/>
    <property type="project" value="UniProtKB-KW"/>
</dbReference>
<evidence type="ECO:0000256" key="11">
    <source>
        <dbReference type="ARBA" id="ARBA00048603"/>
    </source>
</evidence>
<keyword evidence="14" id="KW-1185">Reference proteome</keyword>
<evidence type="ECO:0000313" key="14">
    <source>
        <dbReference type="Proteomes" id="UP000582090"/>
    </source>
</evidence>
<evidence type="ECO:0000256" key="10">
    <source>
        <dbReference type="ARBA" id="ARBA00047520"/>
    </source>
</evidence>
<reference evidence="13 14" key="1">
    <citation type="submission" date="2020-08" db="EMBL/GenBank/DDBJ databases">
        <title>Genomic Encyclopedia of Type Strains, Phase IV (KMG-IV): sequencing the most valuable type-strain genomes for metagenomic binning, comparative biology and taxonomic classification.</title>
        <authorList>
            <person name="Goeker M."/>
        </authorList>
    </citation>
    <scope>NUCLEOTIDE SEQUENCE [LARGE SCALE GENOMIC DNA]</scope>
    <source>
        <strain evidence="13 14">DSM 26575</strain>
    </source>
</reference>
<evidence type="ECO:0000256" key="5">
    <source>
        <dbReference type="ARBA" id="ARBA00023239"/>
    </source>
</evidence>
<dbReference type="InterPro" id="IPR050197">
    <property type="entry name" value="Aldolase_class_II_sugar_metab"/>
</dbReference>
<dbReference type="RefSeq" id="WP_183900940.1">
    <property type="nucleotide sequence ID" value="NZ_JACIDW010000009.1"/>
</dbReference>
<dbReference type="Pfam" id="PF00596">
    <property type="entry name" value="Aldolase_II"/>
    <property type="match status" value="1"/>
</dbReference>
<dbReference type="AlphaFoldDB" id="A0A7W6CQL0"/>
<evidence type="ECO:0000256" key="7">
    <source>
        <dbReference type="ARBA" id="ARBA00044745"/>
    </source>
</evidence>
<name>A0A7W6CQL0_9HYPH</name>
<comment type="similarity">
    <text evidence="2">Belongs to the aldolase class II family. AraD/FucA subfamily.</text>
</comment>
<dbReference type="FunFam" id="3.40.225.10:FF:000008">
    <property type="entry name" value="Sugar aldolase"/>
    <property type="match status" value="1"/>
</dbReference>
<keyword evidence="5" id="KW-0456">Lyase</keyword>
<comment type="function">
    <text evidence="7">Catalyzes the decarboxylation of 3-oxo-tetronate 4-phosphate to dihydroxyacetone phosphate (DHAP) and CO(2).</text>
</comment>
<evidence type="ECO:0000256" key="9">
    <source>
        <dbReference type="ARBA" id="ARBA00044803"/>
    </source>
</evidence>
<comment type="catalytic activity">
    <reaction evidence="10">
        <text>3-dehydro-4-O-phospho-D-erythronate + H(+) = dihydroxyacetone phosphate + CO2</text>
        <dbReference type="Rhea" id="RHEA:52416"/>
        <dbReference type="ChEBI" id="CHEBI:15378"/>
        <dbReference type="ChEBI" id="CHEBI:16526"/>
        <dbReference type="ChEBI" id="CHEBI:57642"/>
        <dbReference type="ChEBI" id="CHEBI:136593"/>
        <dbReference type="EC" id="4.1.1.104"/>
    </reaction>
</comment>
<gene>
    <name evidence="13" type="ORF">GGQ67_003056</name>
</gene>
<dbReference type="NCBIfam" id="NF043034">
    <property type="entry name" value="OxoTetrPhDc"/>
    <property type="match status" value="1"/>
</dbReference>
<dbReference type="EC" id="4.1.1.104" evidence="8"/>
<evidence type="ECO:0000256" key="8">
    <source>
        <dbReference type="ARBA" id="ARBA00044772"/>
    </source>
</evidence>
<proteinExistence type="inferred from homology"/>
<dbReference type="GO" id="GO:0016832">
    <property type="term" value="F:aldehyde-lyase activity"/>
    <property type="evidence" value="ECO:0007669"/>
    <property type="project" value="InterPro"/>
</dbReference>
<dbReference type="InterPro" id="IPR036409">
    <property type="entry name" value="Aldolase_II/adducin_N_sf"/>
</dbReference>
<evidence type="ECO:0000256" key="3">
    <source>
        <dbReference type="ARBA" id="ARBA00022723"/>
    </source>
</evidence>
<dbReference type="GO" id="GO:0019323">
    <property type="term" value="P:pentose catabolic process"/>
    <property type="evidence" value="ECO:0007669"/>
    <property type="project" value="InterPro"/>
</dbReference>
<keyword evidence="4" id="KW-0862">Zinc</keyword>
<evidence type="ECO:0000256" key="2">
    <source>
        <dbReference type="ARBA" id="ARBA00010037"/>
    </source>
</evidence>
<organism evidence="13 14">
    <name type="scientific">Rhizobium metallidurans</name>
    <dbReference type="NCBI Taxonomy" id="1265931"/>
    <lineage>
        <taxon>Bacteria</taxon>
        <taxon>Pseudomonadati</taxon>
        <taxon>Pseudomonadota</taxon>
        <taxon>Alphaproteobacteria</taxon>
        <taxon>Hyphomicrobiales</taxon>
        <taxon>Rhizobiaceae</taxon>
        <taxon>Rhizobium/Agrobacterium group</taxon>
        <taxon>Rhizobium</taxon>
    </lineage>
</organism>
<feature type="domain" description="Class II aldolase/adducin N-terminal" evidence="12">
    <location>
        <begin position="13"/>
        <end position="192"/>
    </location>
</feature>
<evidence type="ECO:0000259" key="12">
    <source>
        <dbReference type="SMART" id="SM01007"/>
    </source>
</evidence>
<dbReference type="SMART" id="SM01007">
    <property type="entry name" value="Aldolase_II"/>
    <property type="match status" value="1"/>
</dbReference>
<dbReference type="GO" id="GO:0005829">
    <property type="term" value="C:cytosol"/>
    <property type="evidence" value="ECO:0007669"/>
    <property type="project" value="TreeGrafter"/>
</dbReference>
<dbReference type="Proteomes" id="UP000582090">
    <property type="component" value="Unassembled WGS sequence"/>
</dbReference>
<evidence type="ECO:0000256" key="4">
    <source>
        <dbReference type="ARBA" id="ARBA00022833"/>
    </source>
</evidence>
<dbReference type="Gene3D" id="3.40.225.10">
    <property type="entry name" value="Class II aldolase/adducin N-terminal domain"/>
    <property type="match status" value="1"/>
</dbReference>
<dbReference type="InterPro" id="IPR050013">
    <property type="entry name" value="OtnC"/>
</dbReference>
<keyword evidence="6" id="KW-0119">Carbohydrate metabolism</keyword>
<dbReference type="SUPFAM" id="SSF53639">
    <property type="entry name" value="AraD/HMP-PK domain-like"/>
    <property type="match status" value="1"/>
</dbReference>
<dbReference type="PANTHER" id="PTHR22789:SF0">
    <property type="entry name" value="3-OXO-TETRONATE 4-PHOSPHATE DECARBOXYLASE-RELATED"/>
    <property type="match status" value="1"/>
</dbReference>
<dbReference type="NCBIfam" id="NF006000">
    <property type="entry name" value="PRK08130.1"/>
    <property type="match status" value="1"/>
</dbReference>